<feature type="repeat" description="ANK" evidence="3">
    <location>
        <begin position="84"/>
        <end position="105"/>
    </location>
</feature>
<dbReference type="PANTHER" id="PTHR24173:SF74">
    <property type="entry name" value="ANKYRIN REPEAT DOMAIN-CONTAINING PROTEIN 16"/>
    <property type="match status" value="1"/>
</dbReference>
<evidence type="ECO:0000256" key="2">
    <source>
        <dbReference type="ARBA" id="ARBA00023043"/>
    </source>
</evidence>
<evidence type="ECO:0000256" key="3">
    <source>
        <dbReference type="PROSITE-ProRule" id="PRU00023"/>
    </source>
</evidence>
<dbReference type="PROSITE" id="PS50088">
    <property type="entry name" value="ANK_REPEAT"/>
    <property type="match status" value="2"/>
</dbReference>
<dbReference type="PANTHER" id="PTHR24173">
    <property type="entry name" value="ANKYRIN REPEAT CONTAINING"/>
    <property type="match status" value="1"/>
</dbReference>
<dbReference type="PROSITE" id="PS50297">
    <property type="entry name" value="ANK_REP_REGION"/>
    <property type="match status" value="1"/>
</dbReference>
<comment type="caution">
    <text evidence="4">The sequence shown here is derived from an EMBL/GenBank/DDBJ whole genome shotgun (WGS) entry which is preliminary data.</text>
</comment>
<evidence type="ECO:0000313" key="5">
    <source>
        <dbReference type="Proteomes" id="UP000481153"/>
    </source>
</evidence>
<dbReference type="Pfam" id="PF12796">
    <property type="entry name" value="Ank_2"/>
    <property type="match status" value="2"/>
</dbReference>
<dbReference type="SMART" id="SM00248">
    <property type="entry name" value="ANK"/>
    <property type="match status" value="5"/>
</dbReference>
<gene>
    <name evidence="4" type="ORF">Ae201684_003570</name>
</gene>
<reference evidence="4 5" key="1">
    <citation type="submission" date="2019-07" db="EMBL/GenBank/DDBJ databases">
        <title>Genomics analysis of Aphanomyces spp. identifies a new class of oomycete effector associated with host adaptation.</title>
        <authorList>
            <person name="Gaulin E."/>
        </authorList>
    </citation>
    <scope>NUCLEOTIDE SEQUENCE [LARGE SCALE GENOMIC DNA]</scope>
    <source>
        <strain evidence="4 5">ATCC 201684</strain>
    </source>
</reference>
<dbReference type="AlphaFoldDB" id="A0A6G0XKQ2"/>
<dbReference type="InterPro" id="IPR002110">
    <property type="entry name" value="Ankyrin_rpt"/>
</dbReference>
<dbReference type="InterPro" id="IPR036770">
    <property type="entry name" value="Ankyrin_rpt-contain_sf"/>
</dbReference>
<evidence type="ECO:0000313" key="4">
    <source>
        <dbReference type="EMBL" id="KAF0740998.1"/>
    </source>
</evidence>
<organism evidence="4 5">
    <name type="scientific">Aphanomyces euteiches</name>
    <dbReference type="NCBI Taxonomy" id="100861"/>
    <lineage>
        <taxon>Eukaryota</taxon>
        <taxon>Sar</taxon>
        <taxon>Stramenopiles</taxon>
        <taxon>Oomycota</taxon>
        <taxon>Saprolegniomycetes</taxon>
        <taxon>Saprolegniales</taxon>
        <taxon>Verrucalvaceae</taxon>
        <taxon>Aphanomyces</taxon>
    </lineage>
</organism>
<keyword evidence="1" id="KW-0677">Repeat</keyword>
<dbReference type="Proteomes" id="UP000481153">
    <property type="component" value="Unassembled WGS sequence"/>
</dbReference>
<keyword evidence="2 3" id="KW-0040">ANK repeat</keyword>
<accession>A0A6G0XKQ2</accession>
<name>A0A6G0XKQ2_9STRA</name>
<protein>
    <submittedName>
        <fullName evidence="4">Uncharacterized protein</fullName>
    </submittedName>
</protein>
<keyword evidence="5" id="KW-1185">Reference proteome</keyword>
<sequence>MTTTTKKSQELCLAALYGNIDQIVALRNVCDVNAVYIDSEWQIYNWLFSKKNTALHLACARGNSGIVKELLKEPSVLVTLPNSSLDTPLHISCRRGHKEVVELLLARPEIQLTTQNLQGNTALQEAFIHKNTEIACMLVAHPSFVDLNVSSQLLTATTLGFSTVVQAILCHPDVDVNCTDSKNNQTSLHIATQNDDLTCITKLLLDKSDINVNSMDENINLLLSHPKIDLTLRNHRDLTPLCKAMIHQHWDVATSLLIADMPYDIYDEPVPPRKHGHSWTAFMDASSPVPEDVKTNVLEKLKEYPPVEEDHRPSLYRARFK</sequence>
<dbReference type="SUPFAM" id="SSF48403">
    <property type="entry name" value="Ankyrin repeat"/>
    <property type="match status" value="1"/>
</dbReference>
<feature type="repeat" description="ANK" evidence="3">
    <location>
        <begin position="183"/>
        <end position="215"/>
    </location>
</feature>
<evidence type="ECO:0000256" key="1">
    <source>
        <dbReference type="ARBA" id="ARBA00022737"/>
    </source>
</evidence>
<proteinExistence type="predicted"/>
<dbReference type="Gene3D" id="1.25.40.20">
    <property type="entry name" value="Ankyrin repeat-containing domain"/>
    <property type="match status" value="2"/>
</dbReference>
<dbReference type="VEuPathDB" id="FungiDB:AeMF1_000832"/>
<dbReference type="EMBL" id="VJMJ01000041">
    <property type="protein sequence ID" value="KAF0740998.1"/>
    <property type="molecule type" value="Genomic_DNA"/>
</dbReference>